<dbReference type="InterPro" id="IPR036179">
    <property type="entry name" value="Ig-like_dom_sf"/>
</dbReference>
<accession>A0A485PCV5</accession>
<dbReference type="GO" id="GO:0033691">
    <property type="term" value="F:sialic acid binding"/>
    <property type="evidence" value="ECO:0007669"/>
    <property type="project" value="TreeGrafter"/>
</dbReference>
<dbReference type="EMBL" id="CAAGRJ010035748">
    <property type="protein sequence ID" value="VFV44451.1"/>
    <property type="molecule type" value="Genomic_DNA"/>
</dbReference>
<dbReference type="InterPro" id="IPR051036">
    <property type="entry name" value="SIGLEC"/>
</dbReference>
<dbReference type="SUPFAM" id="SSF48726">
    <property type="entry name" value="Immunoglobulin"/>
    <property type="match status" value="1"/>
</dbReference>
<dbReference type="PANTHER" id="PTHR12035:SF107">
    <property type="entry name" value="MYELIN-ASSOCIATED GLYCOPROTEIN"/>
    <property type="match status" value="1"/>
</dbReference>
<comment type="similarity">
    <text evidence="7">Belongs to the immunoglobulin superfamily. SIGLEC (sialic acid binding Ig-like lectin) family.</text>
</comment>
<dbReference type="SMART" id="SM00409">
    <property type="entry name" value="IG"/>
    <property type="match status" value="1"/>
</dbReference>
<dbReference type="PANTHER" id="PTHR12035">
    <property type="entry name" value="SIALIC ACID BINDING IMMUNOGLOBULIN-LIKE LECTIN"/>
    <property type="match status" value="1"/>
</dbReference>
<evidence type="ECO:0000256" key="1">
    <source>
        <dbReference type="ARBA" id="ARBA00004479"/>
    </source>
</evidence>
<feature type="non-terminal residue" evidence="9">
    <location>
        <position position="82"/>
    </location>
</feature>
<dbReference type="Pfam" id="PF13927">
    <property type="entry name" value="Ig_3"/>
    <property type="match status" value="1"/>
</dbReference>
<reference evidence="9 10" key="1">
    <citation type="submission" date="2019-01" db="EMBL/GenBank/DDBJ databases">
        <authorList>
            <person name="Alioto T."/>
            <person name="Alioto T."/>
        </authorList>
    </citation>
    <scope>NUCLEOTIDE SEQUENCE [LARGE SCALE GENOMIC DNA]</scope>
</reference>
<evidence type="ECO:0000256" key="5">
    <source>
        <dbReference type="ARBA" id="ARBA00022989"/>
    </source>
</evidence>
<keyword evidence="4" id="KW-0130">Cell adhesion</keyword>
<sequence>MVNGTMVAVEGETVSILCSTQSNPDPILTIFKEKQILATVIYESELQLELPAVTPEDDGEYWCVAENQYGQRATTFNLSVEC</sequence>
<dbReference type="AlphaFoldDB" id="A0A485PCV5"/>
<dbReference type="InterPro" id="IPR003598">
    <property type="entry name" value="Ig_sub2"/>
</dbReference>
<dbReference type="InterPro" id="IPR013783">
    <property type="entry name" value="Ig-like_fold"/>
</dbReference>
<protein>
    <submittedName>
        <fullName evidence="9">Myelin-associated glyco</fullName>
    </submittedName>
</protein>
<evidence type="ECO:0000256" key="4">
    <source>
        <dbReference type="ARBA" id="ARBA00022889"/>
    </source>
</evidence>
<feature type="domain" description="Ig-like" evidence="8">
    <location>
        <begin position="1"/>
        <end position="79"/>
    </location>
</feature>
<evidence type="ECO:0000313" key="10">
    <source>
        <dbReference type="Proteomes" id="UP000386466"/>
    </source>
</evidence>
<evidence type="ECO:0000256" key="7">
    <source>
        <dbReference type="ARBA" id="ARBA00038361"/>
    </source>
</evidence>
<evidence type="ECO:0000256" key="3">
    <source>
        <dbReference type="ARBA" id="ARBA00022734"/>
    </source>
</evidence>
<keyword evidence="3" id="KW-0430">Lectin</keyword>
<dbReference type="Proteomes" id="UP000386466">
    <property type="component" value="Unassembled WGS sequence"/>
</dbReference>
<comment type="subcellular location">
    <subcellularLocation>
        <location evidence="1">Membrane</location>
        <topology evidence="1">Single-pass type I membrane protein</topology>
    </subcellularLocation>
</comment>
<evidence type="ECO:0000256" key="2">
    <source>
        <dbReference type="ARBA" id="ARBA00022692"/>
    </source>
</evidence>
<dbReference type="SMART" id="SM00408">
    <property type="entry name" value="IGc2"/>
    <property type="match status" value="1"/>
</dbReference>
<dbReference type="PROSITE" id="PS50835">
    <property type="entry name" value="IG_LIKE"/>
    <property type="match status" value="1"/>
</dbReference>
<evidence type="ECO:0000259" key="8">
    <source>
        <dbReference type="PROSITE" id="PS50835"/>
    </source>
</evidence>
<dbReference type="InterPro" id="IPR003599">
    <property type="entry name" value="Ig_sub"/>
</dbReference>
<evidence type="ECO:0000256" key="6">
    <source>
        <dbReference type="ARBA" id="ARBA00023136"/>
    </source>
</evidence>
<dbReference type="GO" id="GO:0005886">
    <property type="term" value="C:plasma membrane"/>
    <property type="evidence" value="ECO:0007669"/>
    <property type="project" value="TreeGrafter"/>
</dbReference>
<evidence type="ECO:0000313" key="9">
    <source>
        <dbReference type="EMBL" id="VFV44451.1"/>
    </source>
</evidence>
<keyword evidence="2" id="KW-0812">Transmembrane</keyword>
<dbReference type="GO" id="GO:0030246">
    <property type="term" value="F:carbohydrate binding"/>
    <property type="evidence" value="ECO:0007669"/>
    <property type="project" value="UniProtKB-KW"/>
</dbReference>
<keyword evidence="6" id="KW-0472">Membrane</keyword>
<keyword evidence="10" id="KW-1185">Reference proteome</keyword>
<dbReference type="InterPro" id="IPR007110">
    <property type="entry name" value="Ig-like_dom"/>
</dbReference>
<name>A0A485PCV5_LYNPA</name>
<dbReference type="Gene3D" id="2.60.40.10">
    <property type="entry name" value="Immunoglobulins"/>
    <property type="match status" value="1"/>
</dbReference>
<dbReference type="CDD" id="cd00096">
    <property type="entry name" value="Ig"/>
    <property type="match status" value="1"/>
</dbReference>
<dbReference type="GO" id="GO:0007155">
    <property type="term" value="P:cell adhesion"/>
    <property type="evidence" value="ECO:0007669"/>
    <property type="project" value="UniProtKB-KW"/>
</dbReference>
<gene>
    <name evidence="9" type="ORF">LYPA_23C022928</name>
</gene>
<keyword evidence="5" id="KW-1133">Transmembrane helix</keyword>
<organism evidence="9 10">
    <name type="scientific">Lynx pardinus</name>
    <name type="common">Iberian lynx</name>
    <name type="synonym">Felis pardina</name>
    <dbReference type="NCBI Taxonomy" id="191816"/>
    <lineage>
        <taxon>Eukaryota</taxon>
        <taxon>Metazoa</taxon>
        <taxon>Chordata</taxon>
        <taxon>Craniata</taxon>
        <taxon>Vertebrata</taxon>
        <taxon>Euteleostomi</taxon>
        <taxon>Mammalia</taxon>
        <taxon>Eutheria</taxon>
        <taxon>Laurasiatheria</taxon>
        <taxon>Carnivora</taxon>
        <taxon>Feliformia</taxon>
        <taxon>Felidae</taxon>
        <taxon>Felinae</taxon>
        <taxon>Lynx</taxon>
    </lineage>
</organism>
<proteinExistence type="inferred from homology"/>